<keyword evidence="1" id="KW-0472">Membrane</keyword>
<keyword evidence="3" id="KW-1185">Reference proteome</keyword>
<accession>A0A6N4X959</accession>
<evidence type="ECO:0000313" key="2">
    <source>
        <dbReference type="EMBL" id="CAA7195897.1"/>
    </source>
</evidence>
<dbReference type="EMBL" id="CACVBR010000016">
    <property type="protein sequence ID" value="CAA7195897.1"/>
    <property type="molecule type" value="Genomic_DNA"/>
</dbReference>
<sequence length="41" mass="4913">MYKMYICVIYNGVLLILIKLFFNIMENDNFIIYDKGVYGIN</sequence>
<dbReference type="AlphaFoldDB" id="A0A6N4X959"/>
<organism evidence="2 3">
    <name type="scientific">Chryseobacterium potabilaquae</name>
    <dbReference type="NCBI Taxonomy" id="2675057"/>
    <lineage>
        <taxon>Bacteria</taxon>
        <taxon>Pseudomonadati</taxon>
        <taxon>Bacteroidota</taxon>
        <taxon>Flavobacteriia</taxon>
        <taxon>Flavobacteriales</taxon>
        <taxon>Weeksellaceae</taxon>
        <taxon>Chryseobacterium group</taxon>
        <taxon>Chryseobacterium</taxon>
    </lineage>
</organism>
<evidence type="ECO:0000313" key="3">
    <source>
        <dbReference type="Proteomes" id="UP000445144"/>
    </source>
</evidence>
<keyword evidence="1" id="KW-0812">Transmembrane</keyword>
<name>A0A6N4X959_9FLAO</name>
<gene>
    <name evidence="2" type="ORF">CHRY9293_02044</name>
</gene>
<reference evidence="2 3" key="1">
    <citation type="submission" date="2020-01" db="EMBL/GenBank/DDBJ databases">
        <authorList>
            <person name="Rodrigo-Torres L."/>
            <person name="Arahal R. D."/>
            <person name="Lucena T."/>
        </authorList>
    </citation>
    <scope>NUCLEOTIDE SEQUENCE [LARGE SCALE GENOMIC DNA]</scope>
    <source>
        <strain evidence="2 3">CECT 9293</strain>
    </source>
</reference>
<keyword evidence="1" id="KW-1133">Transmembrane helix</keyword>
<dbReference type="Proteomes" id="UP000445144">
    <property type="component" value="Unassembled WGS sequence"/>
</dbReference>
<protein>
    <submittedName>
        <fullName evidence="2">Uncharacterized protein</fullName>
    </submittedName>
</protein>
<proteinExistence type="predicted"/>
<evidence type="ECO:0000256" key="1">
    <source>
        <dbReference type="SAM" id="Phobius"/>
    </source>
</evidence>
<feature type="transmembrane region" description="Helical" evidence="1">
    <location>
        <begin position="7"/>
        <end position="25"/>
    </location>
</feature>